<proteinExistence type="predicted"/>
<organism evidence="2 3">
    <name type="scientific">Microdochium bolleyi</name>
    <dbReference type="NCBI Taxonomy" id="196109"/>
    <lineage>
        <taxon>Eukaryota</taxon>
        <taxon>Fungi</taxon>
        <taxon>Dikarya</taxon>
        <taxon>Ascomycota</taxon>
        <taxon>Pezizomycotina</taxon>
        <taxon>Sordariomycetes</taxon>
        <taxon>Xylariomycetidae</taxon>
        <taxon>Xylariales</taxon>
        <taxon>Microdochiaceae</taxon>
        <taxon>Microdochium</taxon>
    </lineage>
</organism>
<sequence>MPRTNQRRQAQPFCLPLAQNMGTATALHESRRMDSETFTRRCAAVLVISQPEGRVHAEKAEIGRGKSKFGKLTRLCDENLDKLDHARFILGYSGSDQAWNLIWSQMSEGKRGYGVRRHEAVEEEVMFARCPGSSEHPNHPISPRGFERMQLRPGGQHELANASKD</sequence>
<dbReference type="EMBL" id="KQ964254">
    <property type="protein sequence ID" value="KXJ89767.1"/>
    <property type="molecule type" value="Genomic_DNA"/>
</dbReference>
<dbReference type="AlphaFoldDB" id="A0A136IXW9"/>
<keyword evidence="3" id="KW-1185">Reference proteome</keyword>
<reference evidence="3" key="1">
    <citation type="submission" date="2016-02" db="EMBL/GenBank/DDBJ databases">
        <title>Draft genome sequence of Microdochium bolleyi, a fungal endophyte of beachgrass.</title>
        <authorList>
            <consortium name="DOE Joint Genome Institute"/>
            <person name="David A.S."/>
            <person name="May G."/>
            <person name="Haridas S."/>
            <person name="Lim J."/>
            <person name="Wang M."/>
            <person name="Labutti K."/>
            <person name="Lipzen A."/>
            <person name="Barry K."/>
            <person name="Grigoriev I.V."/>
        </authorList>
    </citation>
    <scope>NUCLEOTIDE SEQUENCE [LARGE SCALE GENOMIC DNA]</scope>
    <source>
        <strain evidence="3">J235TASD1</strain>
    </source>
</reference>
<feature type="region of interest" description="Disordered" evidence="1">
    <location>
        <begin position="130"/>
        <end position="165"/>
    </location>
</feature>
<protein>
    <submittedName>
        <fullName evidence="2">Uncharacterized protein</fullName>
    </submittedName>
</protein>
<evidence type="ECO:0000256" key="1">
    <source>
        <dbReference type="SAM" id="MobiDB-lite"/>
    </source>
</evidence>
<accession>A0A136IXW9</accession>
<evidence type="ECO:0000313" key="3">
    <source>
        <dbReference type="Proteomes" id="UP000070501"/>
    </source>
</evidence>
<dbReference type="InParanoid" id="A0A136IXW9"/>
<gene>
    <name evidence="2" type="ORF">Micbo1qcDRAFT_10659</name>
</gene>
<evidence type="ECO:0000313" key="2">
    <source>
        <dbReference type="EMBL" id="KXJ89767.1"/>
    </source>
</evidence>
<name>A0A136IXW9_9PEZI</name>
<dbReference type="Proteomes" id="UP000070501">
    <property type="component" value="Unassembled WGS sequence"/>
</dbReference>